<feature type="compositionally biased region" description="Acidic residues" evidence="1">
    <location>
        <begin position="125"/>
        <end position="142"/>
    </location>
</feature>
<accession>A0A8H6TF68</accession>
<reference evidence="2" key="1">
    <citation type="submission" date="2020-05" db="EMBL/GenBank/DDBJ databases">
        <title>Mycena genomes resolve the evolution of fungal bioluminescence.</title>
        <authorList>
            <person name="Tsai I.J."/>
        </authorList>
    </citation>
    <scope>NUCLEOTIDE SEQUENCE</scope>
    <source>
        <strain evidence="2">171206Taipei</strain>
    </source>
</reference>
<evidence type="ECO:0000256" key="1">
    <source>
        <dbReference type="SAM" id="MobiDB-lite"/>
    </source>
</evidence>
<dbReference type="OrthoDB" id="278212at2759"/>
<gene>
    <name evidence="2" type="ORF">MIND_00132600</name>
</gene>
<dbReference type="PANTHER" id="PTHR10826:SF1">
    <property type="entry name" value="COMPLEMENT COMPONENT 1 Q SUBCOMPONENT-BINDING PROTEIN, MITOCHONDRIAL"/>
    <property type="match status" value="1"/>
</dbReference>
<dbReference type="Gene3D" id="3.10.280.10">
    <property type="entry name" value="Mitochondrial glycoprotein"/>
    <property type="match status" value="1"/>
</dbReference>
<comment type="caution">
    <text evidence="2">The sequence shown here is derived from an EMBL/GenBank/DDBJ whole genome shotgun (WGS) entry which is preliminary data.</text>
</comment>
<evidence type="ECO:0000313" key="2">
    <source>
        <dbReference type="EMBL" id="KAF7316144.1"/>
    </source>
</evidence>
<dbReference type="RefSeq" id="XP_037226167.1">
    <property type="nucleotide sequence ID" value="XM_037358257.1"/>
</dbReference>
<dbReference type="Proteomes" id="UP000636479">
    <property type="component" value="Unassembled WGS sequence"/>
</dbReference>
<dbReference type="GO" id="GO:0042256">
    <property type="term" value="P:cytosolic ribosome assembly"/>
    <property type="evidence" value="ECO:0007669"/>
    <property type="project" value="TreeGrafter"/>
</dbReference>
<dbReference type="GO" id="GO:0005759">
    <property type="term" value="C:mitochondrial matrix"/>
    <property type="evidence" value="ECO:0007669"/>
    <property type="project" value="InterPro"/>
</dbReference>
<proteinExistence type="predicted"/>
<sequence length="259" mass="29434">MFSARRSLRQLASTSARLSLRQLAVAPLLPRTALQATRSFSATSRALKAGSSDISLSQKLSEELKYEKEAEEGQEPEFVRDFASQGIWQIKDTPGDNEIVLTRQFGNESIRLVFSVADLQNQEPNEFDEEAGEERPEEEEQQQDIMRAVLTITKSPTSGALEVDMTAQNGQFLVENVTFYPDTKLGQDTSVDADWKRRGLYLGPEFSTLDVTLQEEFEKYLAERDIGESLALFIPDYAHHKEQKEYVRWLSNVQKFVDI</sequence>
<evidence type="ECO:0000313" key="3">
    <source>
        <dbReference type="Proteomes" id="UP000636479"/>
    </source>
</evidence>
<dbReference type="InterPro" id="IPR036561">
    <property type="entry name" value="MAM33_sf"/>
</dbReference>
<dbReference type="AlphaFoldDB" id="A0A8H6TF68"/>
<keyword evidence="3" id="KW-1185">Reference proteome</keyword>
<dbReference type="EMBL" id="JACAZF010000001">
    <property type="protein sequence ID" value="KAF7316144.1"/>
    <property type="molecule type" value="Genomic_DNA"/>
</dbReference>
<feature type="region of interest" description="Disordered" evidence="1">
    <location>
        <begin position="123"/>
        <end position="142"/>
    </location>
</feature>
<dbReference type="GeneID" id="59340773"/>
<dbReference type="SUPFAM" id="SSF54529">
    <property type="entry name" value="Mitochondrial glycoprotein MAM33-like"/>
    <property type="match status" value="1"/>
</dbReference>
<organism evidence="2 3">
    <name type="scientific">Mycena indigotica</name>
    <dbReference type="NCBI Taxonomy" id="2126181"/>
    <lineage>
        <taxon>Eukaryota</taxon>
        <taxon>Fungi</taxon>
        <taxon>Dikarya</taxon>
        <taxon>Basidiomycota</taxon>
        <taxon>Agaricomycotina</taxon>
        <taxon>Agaricomycetes</taxon>
        <taxon>Agaricomycetidae</taxon>
        <taxon>Agaricales</taxon>
        <taxon>Marasmiineae</taxon>
        <taxon>Mycenaceae</taxon>
        <taxon>Mycena</taxon>
    </lineage>
</organism>
<name>A0A8H6TF68_9AGAR</name>
<dbReference type="Pfam" id="PF02330">
    <property type="entry name" value="MAM33"/>
    <property type="match status" value="1"/>
</dbReference>
<protein>
    <submittedName>
        <fullName evidence="2">F-box domain-containing protein</fullName>
    </submittedName>
</protein>
<dbReference type="PANTHER" id="PTHR10826">
    <property type="entry name" value="COMPLEMENT COMPONENT 1"/>
    <property type="match status" value="1"/>
</dbReference>
<dbReference type="InterPro" id="IPR003428">
    <property type="entry name" value="MAM33"/>
</dbReference>